<keyword evidence="1" id="KW-0812">Transmembrane</keyword>
<feature type="transmembrane region" description="Helical" evidence="1">
    <location>
        <begin position="202"/>
        <end position="222"/>
    </location>
</feature>
<evidence type="ECO:0000313" key="2">
    <source>
        <dbReference type="EMBL" id="GGP13150.1"/>
    </source>
</evidence>
<accession>A0ABQ2NY09</accession>
<feature type="transmembrane region" description="Helical" evidence="1">
    <location>
        <begin position="164"/>
        <end position="182"/>
    </location>
</feature>
<feature type="transmembrane region" description="Helical" evidence="1">
    <location>
        <begin position="84"/>
        <end position="107"/>
    </location>
</feature>
<gene>
    <name evidence="2" type="ORF">GCM10011346_31970</name>
</gene>
<dbReference type="EMBL" id="BMLW01000009">
    <property type="protein sequence ID" value="GGP13150.1"/>
    <property type="molecule type" value="Genomic_DNA"/>
</dbReference>
<evidence type="ECO:0008006" key="4">
    <source>
        <dbReference type="Google" id="ProtNLM"/>
    </source>
</evidence>
<comment type="caution">
    <text evidence="2">The sequence shown here is derived from an EMBL/GenBank/DDBJ whole genome shotgun (WGS) entry which is preliminary data.</text>
</comment>
<dbReference type="RefSeq" id="WP_188735332.1">
    <property type="nucleotide sequence ID" value="NZ_BMLW01000009.1"/>
</dbReference>
<dbReference type="Proteomes" id="UP000641206">
    <property type="component" value="Unassembled WGS sequence"/>
</dbReference>
<name>A0ABQ2NY09_9BACI</name>
<feature type="transmembrane region" description="Helical" evidence="1">
    <location>
        <begin position="139"/>
        <end position="157"/>
    </location>
</feature>
<reference evidence="3" key="1">
    <citation type="journal article" date="2019" name="Int. J. Syst. Evol. Microbiol.">
        <title>The Global Catalogue of Microorganisms (GCM) 10K type strain sequencing project: providing services to taxonomists for standard genome sequencing and annotation.</title>
        <authorList>
            <consortium name="The Broad Institute Genomics Platform"/>
            <consortium name="The Broad Institute Genome Sequencing Center for Infectious Disease"/>
            <person name="Wu L."/>
            <person name="Ma J."/>
        </authorList>
    </citation>
    <scope>NUCLEOTIDE SEQUENCE [LARGE SCALE GENOMIC DNA]</scope>
    <source>
        <strain evidence="3">CGMCC 1.7693</strain>
    </source>
</reference>
<keyword evidence="3" id="KW-1185">Reference proteome</keyword>
<evidence type="ECO:0000313" key="3">
    <source>
        <dbReference type="Proteomes" id="UP000641206"/>
    </source>
</evidence>
<feature type="transmembrane region" description="Helical" evidence="1">
    <location>
        <begin position="20"/>
        <end position="42"/>
    </location>
</feature>
<organism evidence="2 3">
    <name type="scientific">Oceanobacillus neutriphilus</name>
    <dbReference type="NCBI Taxonomy" id="531815"/>
    <lineage>
        <taxon>Bacteria</taxon>
        <taxon>Bacillati</taxon>
        <taxon>Bacillota</taxon>
        <taxon>Bacilli</taxon>
        <taxon>Bacillales</taxon>
        <taxon>Bacillaceae</taxon>
        <taxon>Oceanobacillus</taxon>
    </lineage>
</organism>
<proteinExistence type="predicted"/>
<keyword evidence="1" id="KW-1133">Transmembrane helix</keyword>
<sequence length="232" mass="27011">MKSFQLVWHFFSEQIKWATWFYGILVILTIGMTIAANHWGFFDNLDTRNTTSTIFILIIGLLYSYWFLDHYFKLGVSRKKYFKAALFATAMLSIVLALVTTIIITLFETIVPNLGFAVPWTDLLTENGSLFVIQSFVDYSFYHFVYLLIGWFMGIGFYRFRWRFGLLFIILSFPFIGITEFLQNKAGVAHTMKFFTANPQIISIGPYLIFLIMIAILIVSNYRLTKDAPIRL</sequence>
<keyword evidence="1" id="KW-0472">Membrane</keyword>
<feature type="transmembrane region" description="Helical" evidence="1">
    <location>
        <begin position="54"/>
        <end position="72"/>
    </location>
</feature>
<evidence type="ECO:0000256" key="1">
    <source>
        <dbReference type="SAM" id="Phobius"/>
    </source>
</evidence>
<protein>
    <recommendedName>
        <fullName evidence="4">ABC transporter permease</fullName>
    </recommendedName>
</protein>